<keyword evidence="2" id="KW-1185">Reference proteome</keyword>
<protein>
    <submittedName>
        <fullName evidence="1">Uncharacterized protein</fullName>
    </submittedName>
</protein>
<evidence type="ECO:0000313" key="1">
    <source>
        <dbReference type="EMBL" id="NHN30006.1"/>
    </source>
</evidence>
<organism evidence="1 2">
    <name type="scientific">Paenibacillus agricola</name>
    <dbReference type="NCBI Taxonomy" id="2716264"/>
    <lineage>
        <taxon>Bacteria</taxon>
        <taxon>Bacillati</taxon>
        <taxon>Bacillota</taxon>
        <taxon>Bacilli</taxon>
        <taxon>Bacillales</taxon>
        <taxon>Paenibacillaceae</taxon>
        <taxon>Paenibacillus</taxon>
    </lineage>
</organism>
<proteinExistence type="predicted"/>
<gene>
    <name evidence="1" type="ORF">G9U52_09185</name>
</gene>
<dbReference type="RefSeq" id="WP_166148644.1">
    <property type="nucleotide sequence ID" value="NZ_JAAOIW010000003.1"/>
</dbReference>
<evidence type="ECO:0000313" key="2">
    <source>
        <dbReference type="Proteomes" id="UP001165962"/>
    </source>
</evidence>
<reference evidence="1" key="1">
    <citation type="submission" date="2020-03" db="EMBL/GenBank/DDBJ databases">
        <title>Draft sequencing of Paenibacilllus sp. S3N08.</title>
        <authorList>
            <person name="Kim D.-U."/>
        </authorList>
    </citation>
    <scope>NUCLEOTIDE SEQUENCE</scope>
    <source>
        <strain evidence="1">S3N08</strain>
    </source>
</reference>
<sequence>MANGIVDINVSKDLADNTIVLVNNCEGGLPNDLYLIGNGRTVTLQRATLEGSVRVLHEQGSDCAFNYIEVDPGTARKYKLRDGSRFMLEYDPQESKLQMHRITTSQAYGQLLVEPRKNHDRTITIGYTLLSWLGIPSLPNTTITFASGSTSKKLKVEVPENELEVDFWLTATNLRKFRLSPGKKQGLEYNQLTQTLRVVTMASTASRRARSLLISRLLKLKSKRAKPAKKTKPMRHR</sequence>
<dbReference type="Proteomes" id="UP001165962">
    <property type="component" value="Unassembled WGS sequence"/>
</dbReference>
<dbReference type="EMBL" id="JAAOIW010000003">
    <property type="protein sequence ID" value="NHN30006.1"/>
    <property type="molecule type" value="Genomic_DNA"/>
</dbReference>
<accession>A0ABX0J2E9</accession>
<name>A0ABX0J2E9_9BACL</name>
<comment type="caution">
    <text evidence="1">The sequence shown here is derived from an EMBL/GenBank/DDBJ whole genome shotgun (WGS) entry which is preliminary data.</text>
</comment>